<dbReference type="Pfam" id="PF10103">
    <property type="entry name" value="Zincin_2"/>
    <property type="match status" value="1"/>
</dbReference>
<accession>A0A221VYI9</accession>
<evidence type="ECO:0000313" key="3">
    <source>
        <dbReference type="Proteomes" id="UP000204221"/>
    </source>
</evidence>
<evidence type="ECO:0000256" key="1">
    <source>
        <dbReference type="SAM" id="MobiDB-lite"/>
    </source>
</evidence>
<feature type="compositionally biased region" description="Basic and acidic residues" evidence="1">
    <location>
        <begin position="488"/>
        <end position="503"/>
    </location>
</feature>
<proteinExistence type="predicted"/>
<sequence length="503" mass="53664">MTDLPFGFNPSDDPEGRRDRDNPSERPEGSSGANPFGFSGGMPPGGMPPGMPPGGMPPGFDMNQLGQMFSQLGQMFSQASQGGGGPVNYDLAKQLAFQHLDSQGRRESPTSAQRTAASDAVRLAELWLDESTTLPVGARLVEVWSAKQWVEQSLPTWQRLCDPVVQRISAAWIETLPEEAKQAAGPLLNMLGQMGGMAYGSQLGGALGQLGAEVLSATEIGLPLGKEGVAALLPANIERFTGGLERPAHEVLVFLAAREAAHHRLFTHVSWLRQGLFGAVEEFSQGIRVDVSAMEDLATKIDPSNPASLEEAMRSGLLEPERTPAQQQALVRLETLLALVEGWIDVVVGDAVGERLPGADALRETLRRRRASGGPAEQTFATLVGLDLRPRQLRAAATLWRGLSDRHGKEARDALWDHPDLLPTAEDLAEPVEFVERFGAQRGELDDPLAALEAARRRKEGRPDSAGATGGSAGAGESGGTTSSDGSEGDRPQRGQGTDRDDD</sequence>
<keyword evidence="3" id="KW-1185">Reference proteome</keyword>
<dbReference type="SUPFAM" id="SSF55486">
    <property type="entry name" value="Metalloproteases ('zincins'), catalytic domain"/>
    <property type="match status" value="1"/>
</dbReference>
<evidence type="ECO:0000313" key="2">
    <source>
        <dbReference type="EMBL" id="ASO18603.1"/>
    </source>
</evidence>
<dbReference type="InterPro" id="IPR018766">
    <property type="entry name" value="Zinicin_2"/>
</dbReference>
<feature type="compositionally biased region" description="Pro residues" evidence="1">
    <location>
        <begin position="45"/>
        <end position="56"/>
    </location>
</feature>
<organism evidence="2 3">
    <name type="scientific">Actinoalloteichus hoggarensis</name>
    <dbReference type="NCBI Taxonomy" id="1470176"/>
    <lineage>
        <taxon>Bacteria</taxon>
        <taxon>Bacillati</taxon>
        <taxon>Actinomycetota</taxon>
        <taxon>Actinomycetes</taxon>
        <taxon>Pseudonocardiales</taxon>
        <taxon>Pseudonocardiaceae</taxon>
        <taxon>Actinoalloteichus</taxon>
    </lineage>
</organism>
<dbReference type="OrthoDB" id="8478472at2"/>
<dbReference type="Gene3D" id="1.20.150.30">
    <property type="entry name" value="Zincin-like metallopeptidase, N-terminal domain"/>
    <property type="match status" value="1"/>
</dbReference>
<dbReference type="Proteomes" id="UP000204221">
    <property type="component" value="Chromosome"/>
</dbReference>
<dbReference type="EMBL" id="CP022521">
    <property type="protein sequence ID" value="ASO18603.1"/>
    <property type="molecule type" value="Genomic_DNA"/>
</dbReference>
<reference evidence="2 3" key="1">
    <citation type="submission" date="2017-07" db="EMBL/GenBank/DDBJ databases">
        <title>Complete genome sequence of Actinoalloteichus hoggarensis DSM 45943, type strain of Actinoalloteichus hoggarensis.</title>
        <authorList>
            <person name="Ruckert C."/>
            <person name="Nouioui I."/>
            <person name="Willmese J."/>
            <person name="van Wezel G."/>
            <person name="Klenk H.-P."/>
            <person name="Kalinowski J."/>
            <person name="Zotchev S.B."/>
        </authorList>
    </citation>
    <scope>NUCLEOTIDE SEQUENCE [LARGE SCALE GENOMIC DNA]</scope>
    <source>
        <strain evidence="2 3">DSM 45943</strain>
    </source>
</reference>
<dbReference type="AlphaFoldDB" id="A0A221VYI9"/>
<dbReference type="NCBIfam" id="TIGR03624">
    <property type="entry name" value="putative hydrolase"/>
    <property type="match status" value="1"/>
</dbReference>
<dbReference type="RefSeq" id="WP_093940257.1">
    <property type="nucleotide sequence ID" value="NZ_CP022521.1"/>
</dbReference>
<feature type="compositionally biased region" description="Gly residues" evidence="1">
    <location>
        <begin position="468"/>
        <end position="479"/>
    </location>
</feature>
<protein>
    <submittedName>
        <fullName evidence="2">Uncharacterized protein</fullName>
    </submittedName>
</protein>
<dbReference type="InterPro" id="IPR042271">
    <property type="entry name" value="Zinicin_2_N"/>
</dbReference>
<gene>
    <name evidence="2" type="ORF">AHOG_04735</name>
</gene>
<feature type="region of interest" description="Disordered" evidence="1">
    <location>
        <begin position="450"/>
        <end position="503"/>
    </location>
</feature>
<dbReference type="PANTHER" id="PTHR39420">
    <property type="match status" value="1"/>
</dbReference>
<dbReference type="KEGG" id="ahg:AHOG_04735"/>
<feature type="region of interest" description="Disordered" evidence="1">
    <location>
        <begin position="1"/>
        <end position="64"/>
    </location>
</feature>
<dbReference type="PANTHER" id="PTHR39420:SF2">
    <property type="entry name" value="HYDROLASE"/>
    <property type="match status" value="1"/>
</dbReference>
<feature type="compositionally biased region" description="Basic and acidic residues" evidence="1">
    <location>
        <begin position="14"/>
        <end position="28"/>
    </location>
</feature>
<name>A0A221VYI9_9PSEU</name>